<keyword evidence="2" id="KW-0808">Transferase</keyword>
<dbReference type="SUPFAM" id="SSF56112">
    <property type="entry name" value="Protein kinase-like (PK-like)"/>
    <property type="match status" value="1"/>
</dbReference>
<dbReference type="Gene3D" id="3.30.200.20">
    <property type="entry name" value="Phosphorylase Kinase, domain 1"/>
    <property type="match status" value="1"/>
</dbReference>
<dbReference type="InterPro" id="IPR008271">
    <property type="entry name" value="Ser/Thr_kinase_AS"/>
</dbReference>
<evidence type="ECO:0000256" key="3">
    <source>
        <dbReference type="ARBA" id="ARBA00022741"/>
    </source>
</evidence>
<keyword evidence="3" id="KW-0547">Nucleotide-binding</keyword>
<keyword evidence="4 7" id="KW-0418">Kinase</keyword>
<dbReference type="Proteomes" id="UP000236333">
    <property type="component" value="Unassembled WGS sequence"/>
</dbReference>
<dbReference type="PANTHER" id="PTHR45646">
    <property type="entry name" value="SERINE/THREONINE-PROTEIN KINASE DOA-RELATED"/>
    <property type="match status" value="1"/>
</dbReference>
<evidence type="ECO:0000256" key="1">
    <source>
        <dbReference type="ARBA" id="ARBA00022527"/>
    </source>
</evidence>
<keyword evidence="1" id="KW-0723">Serine/threonine-protein kinase</keyword>
<proteinExistence type="predicted"/>
<dbReference type="InterPro" id="IPR051175">
    <property type="entry name" value="CLK_kinases"/>
</dbReference>
<reference evidence="7 8" key="1">
    <citation type="journal article" date="2017" name="Mol. Biol. Evol.">
        <title>The 4-celled Tetrabaena socialis nuclear genome reveals the essential components for genetic control of cell number at the origin of multicellularity in the volvocine lineage.</title>
        <authorList>
            <person name="Featherston J."/>
            <person name="Arakaki Y."/>
            <person name="Hanschen E.R."/>
            <person name="Ferris P.J."/>
            <person name="Michod R.E."/>
            <person name="Olson B.J.S.C."/>
            <person name="Nozaki H."/>
            <person name="Durand P.M."/>
        </authorList>
    </citation>
    <scope>NUCLEOTIDE SEQUENCE [LARGE SCALE GENOMIC DNA]</scope>
    <source>
        <strain evidence="7 8">NIES-571</strain>
    </source>
</reference>
<dbReference type="OrthoDB" id="283111at2759"/>
<sequence length="407" mass="44209">MTTVVLGPPLYPPLYQSIRESNSRPAATLFTMPADTELPSCSRPQATKRGFLSSSGSSEVTSLVPVRKRARLEVHRPGVPTQISLTAFAGRVSPPVREDDKDGHFQYELGENLSSRYKILSKMGEGTFGRVLECWDRKREDYVAIKIVRNIDKYRHAAMIELEVLNTLEKNDPSGINHCVALREWFEYRGHVCMVFEKLGLSLFDYMRKNSYKPFPLDVVQEFGRQLLEAVSYMHELRLVHTDLKPENILLTCHESAQPAESCGSSGSARCCSRPPSAEIKVIDFGSATFEEQYHRCGDPSARSYAGELVDLIASMLRYDAADRLTAQQALAHPFFAASACAPLPMAMPLLPMAAAGPLMGPVMLGSGGGTVVTLTALAAAAAAAAGVADGTTNAGLLQAAQVRAAA</sequence>
<evidence type="ECO:0000259" key="6">
    <source>
        <dbReference type="PROSITE" id="PS50011"/>
    </source>
</evidence>
<keyword evidence="8" id="KW-1185">Reference proteome</keyword>
<dbReference type="GO" id="GO:0005634">
    <property type="term" value="C:nucleus"/>
    <property type="evidence" value="ECO:0007669"/>
    <property type="project" value="TreeGrafter"/>
</dbReference>
<dbReference type="Pfam" id="PF00069">
    <property type="entry name" value="Pkinase"/>
    <property type="match status" value="1"/>
</dbReference>
<dbReference type="Gene3D" id="1.10.510.10">
    <property type="entry name" value="Transferase(Phosphotransferase) domain 1"/>
    <property type="match status" value="2"/>
</dbReference>
<dbReference type="AlphaFoldDB" id="A0A2J7ZU91"/>
<dbReference type="PROSITE" id="PS50011">
    <property type="entry name" value="PROTEIN_KINASE_DOM"/>
    <property type="match status" value="1"/>
</dbReference>
<name>A0A2J7ZU91_9CHLO</name>
<accession>A0A2J7ZU91</accession>
<dbReference type="GO" id="GO:0004674">
    <property type="term" value="F:protein serine/threonine kinase activity"/>
    <property type="evidence" value="ECO:0007669"/>
    <property type="project" value="UniProtKB-KW"/>
</dbReference>
<keyword evidence="5" id="KW-0067">ATP-binding</keyword>
<dbReference type="SMART" id="SM00220">
    <property type="entry name" value="S_TKc"/>
    <property type="match status" value="1"/>
</dbReference>
<evidence type="ECO:0000256" key="2">
    <source>
        <dbReference type="ARBA" id="ARBA00022679"/>
    </source>
</evidence>
<evidence type="ECO:0000256" key="5">
    <source>
        <dbReference type="ARBA" id="ARBA00022840"/>
    </source>
</evidence>
<evidence type="ECO:0000256" key="4">
    <source>
        <dbReference type="ARBA" id="ARBA00022777"/>
    </source>
</evidence>
<evidence type="ECO:0000313" key="7">
    <source>
        <dbReference type="EMBL" id="PNH03834.1"/>
    </source>
</evidence>
<dbReference type="InterPro" id="IPR011009">
    <property type="entry name" value="Kinase-like_dom_sf"/>
</dbReference>
<dbReference type="PROSITE" id="PS00108">
    <property type="entry name" value="PROTEIN_KINASE_ST"/>
    <property type="match status" value="1"/>
</dbReference>
<feature type="domain" description="Protein kinase" evidence="6">
    <location>
        <begin position="117"/>
        <end position="407"/>
    </location>
</feature>
<dbReference type="PANTHER" id="PTHR45646:SF11">
    <property type="entry name" value="SERINE_THREONINE-PROTEIN KINASE DOA"/>
    <property type="match status" value="1"/>
</dbReference>
<protein>
    <submittedName>
        <fullName evidence="7">Serine/threonine-protein kinase AFC2</fullName>
    </submittedName>
</protein>
<gene>
    <name evidence="7" type="ORF">TSOC_010078</name>
</gene>
<dbReference type="EMBL" id="PGGS01000457">
    <property type="protein sequence ID" value="PNH03834.1"/>
    <property type="molecule type" value="Genomic_DNA"/>
</dbReference>
<evidence type="ECO:0000313" key="8">
    <source>
        <dbReference type="Proteomes" id="UP000236333"/>
    </source>
</evidence>
<dbReference type="GO" id="GO:0005524">
    <property type="term" value="F:ATP binding"/>
    <property type="evidence" value="ECO:0007669"/>
    <property type="project" value="UniProtKB-KW"/>
</dbReference>
<organism evidence="7 8">
    <name type="scientific">Tetrabaena socialis</name>
    <dbReference type="NCBI Taxonomy" id="47790"/>
    <lineage>
        <taxon>Eukaryota</taxon>
        <taxon>Viridiplantae</taxon>
        <taxon>Chlorophyta</taxon>
        <taxon>core chlorophytes</taxon>
        <taxon>Chlorophyceae</taxon>
        <taxon>CS clade</taxon>
        <taxon>Chlamydomonadales</taxon>
        <taxon>Tetrabaenaceae</taxon>
        <taxon>Tetrabaena</taxon>
    </lineage>
</organism>
<dbReference type="InterPro" id="IPR000719">
    <property type="entry name" value="Prot_kinase_dom"/>
</dbReference>
<comment type="caution">
    <text evidence="7">The sequence shown here is derived from an EMBL/GenBank/DDBJ whole genome shotgun (WGS) entry which is preliminary data.</text>
</comment>